<accession>A0ABV6FBS5</accession>
<keyword evidence="1" id="KW-1133">Transmembrane helix</keyword>
<comment type="caution">
    <text evidence="2">The sequence shown here is derived from an EMBL/GenBank/DDBJ whole genome shotgun (WGS) entry which is preliminary data.</text>
</comment>
<dbReference type="Pfam" id="PF04964">
    <property type="entry name" value="Flp_Fap"/>
    <property type="match status" value="1"/>
</dbReference>
<sequence>MSTITSAIKAFVADENGVTAIEYGLIAALIGVAVAATAGTIGTDIKTAFNYIANKLPDTIAE</sequence>
<name>A0ABV6FBS5_9BURK</name>
<evidence type="ECO:0000313" key="2">
    <source>
        <dbReference type="EMBL" id="MFC0250954.1"/>
    </source>
</evidence>
<dbReference type="RefSeq" id="WP_379677734.1">
    <property type="nucleotide sequence ID" value="NZ_JBHLWP010000004.1"/>
</dbReference>
<reference evidence="2 3" key="1">
    <citation type="submission" date="2024-09" db="EMBL/GenBank/DDBJ databases">
        <authorList>
            <person name="Sun Q."/>
            <person name="Mori K."/>
        </authorList>
    </citation>
    <scope>NUCLEOTIDE SEQUENCE [LARGE SCALE GENOMIC DNA]</scope>
    <source>
        <strain evidence="2 3">CCM 7792</strain>
    </source>
</reference>
<dbReference type="Proteomes" id="UP001589773">
    <property type="component" value="Unassembled WGS sequence"/>
</dbReference>
<keyword evidence="1" id="KW-0472">Membrane</keyword>
<feature type="transmembrane region" description="Helical" evidence="1">
    <location>
        <begin position="20"/>
        <end position="41"/>
    </location>
</feature>
<keyword evidence="3" id="KW-1185">Reference proteome</keyword>
<evidence type="ECO:0000256" key="1">
    <source>
        <dbReference type="SAM" id="Phobius"/>
    </source>
</evidence>
<protein>
    <submittedName>
        <fullName evidence="2">Flp family type IVb pilin</fullName>
    </submittedName>
</protein>
<organism evidence="2 3">
    <name type="scientific">Massilia consociata</name>
    <dbReference type="NCBI Taxonomy" id="760117"/>
    <lineage>
        <taxon>Bacteria</taxon>
        <taxon>Pseudomonadati</taxon>
        <taxon>Pseudomonadota</taxon>
        <taxon>Betaproteobacteria</taxon>
        <taxon>Burkholderiales</taxon>
        <taxon>Oxalobacteraceae</taxon>
        <taxon>Telluria group</taxon>
        <taxon>Massilia</taxon>
    </lineage>
</organism>
<dbReference type="InterPro" id="IPR007047">
    <property type="entry name" value="Flp_Fap"/>
</dbReference>
<dbReference type="EMBL" id="JBHLWP010000004">
    <property type="protein sequence ID" value="MFC0250954.1"/>
    <property type="molecule type" value="Genomic_DNA"/>
</dbReference>
<gene>
    <name evidence="2" type="ORF">ACFFJK_03545</name>
</gene>
<keyword evidence="1" id="KW-0812">Transmembrane</keyword>
<proteinExistence type="predicted"/>
<evidence type="ECO:0000313" key="3">
    <source>
        <dbReference type="Proteomes" id="UP001589773"/>
    </source>
</evidence>